<dbReference type="GO" id="GO:0020037">
    <property type="term" value="F:heme binding"/>
    <property type="evidence" value="ECO:0007669"/>
    <property type="project" value="InterPro"/>
</dbReference>
<comment type="cofactor">
    <cofactor evidence="1 12">
        <name>heme</name>
        <dbReference type="ChEBI" id="CHEBI:30413"/>
    </cofactor>
</comment>
<evidence type="ECO:0000256" key="13">
    <source>
        <dbReference type="RuleBase" id="RU000461"/>
    </source>
</evidence>
<evidence type="ECO:0000256" key="2">
    <source>
        <dbReference type="ARBA" id="ARBA00004167"/>
    </source>
</evidence>
<evidence type="ECO:0000256" key="3">
    <source>
        <dbReference type="ARBA" id="ARBA00010617"/>
    </source>
</evidence>
<comment type="caution">
    <text evidence="14">The sequence shown here is derived from an EMBL/GenBank/DDBJ whole genome shotgun (WGS) entry which is preliminary data.</text>
</comment>
<dbReference type="InterPro" id="IPR002401">
    <property type="entry name" value="Cyt_P450_E_grp-I"/>
</dbReference>
<dbReference type="Gene3D" id="1.10.630.10">
    <property type="entry name" value="Cytochrome P450"/>
    <property type="match status" value="1"/>
</dbReference>
<name>A0AAD4JAT7_PERFH</name>
<protein>
    <recommendedName>
        <fullName evidence="16">Cytochrome P450</fullName>
    </recommendedName>
</protein>
<evidence type="ECO:0000256" key="1">
    <source>
        <dbReference type="ARBA" id="ARBA00001971"/>
    </source>
</evidence>
<keyword evidence="11" id="KW-0472">Membrane</keyword>
<dbReference type="GO" id="GO:0004497">
    <property type="term" value="F:monooxygenase activity"/>
    <property type="evidence" value="ECO:0007669"/>
    <property type="project" value="UniProtKB-KW"/>
</dbReference>
<proteinExistence type="inferred from homology"/>
<keyword evidence="15" id="KW-1185">Reference proteome</keyword>
<sequence length="517" mass="57922">MNLLHQLIMDEGYLLPILAATIFLSLSLLSLKHLSNQNSKCTTGRKNLPGPRKLPIIGNLHQLGKHPHLSLFSLAQKYGPIFHLQLGEISTVILSSAATAKEAMKTHDLALATRPELYAAKILFYNCTDMAFAPYSRHWRDVRKLCMLELLSTTRVQSYAFVREEEASRLAGRVAESCSAAVDLTKLLNLYANGVLCRIVFGKDFSGGGGGGGEYEKFGFKEMLDEYQELLGGFSVGDFFPSMEFLHAVTGHKARLDRAFERFDKLFCDVIEERRRSSCREGQNRDFVDILLELENDGDGDVPLTMDNVKAILLDMFAAGTDTSFITLDWSMTELVTHPKILKKVQSEVRNVVGGKKFVSENDLPHLHYMKAVIKEVYRLHPPAPVLLPRESMAEIAINGHMIPAKTRVFINAWAIGRDTESWKNPEEFEPERFLNSDIDFKGQDFELIPFGAGRRSCPAITFGSATVEIGLAQLLHSFDWELPPGIQSDDLDMTEVFGITMHRKSPLIVVAKPTEK</sequence>
<evidence type="ECO:0008006" key="16">
    <source>
        <dbReference type="Google" id="ProtNLM"/>
    </source>
</evidence>
<evidence type="ECO:0000256" key="8">
    <source>
        <dbReference type="ARBA" id="ARBA00023002"/>
    </source>
</evidence>
<evidence type="ECO:0000313" key="14">
    <source>
        <dbReference type="EMBL" id="KAH6829713.1"/>
    </source>
</evidence>
<keyword evidence="10 13" id="KW-0503">Monooxygenase</keyword>
<keyword evidence="7" id="KW-1133">Transmembrane helix</keyword>
<keyword evidence="4 12" id="KW-0349">Heme</keyword>
<dbReference type="GO" id="GO:0005506">
    <property type="term" value="F:iron ion binding"/>
    <property type="evidence" value="ECO:0007669"/>
    <property type="project" value="InterPro"/>
</dbReference>
<organism evidence="14 15">
    <name type="scientific">Perilla frutescens var. hirtella</name>
    <name type="common">Perilla citriodora</name>
    <name type="synonym">Perilla setoyensis</name>
    <dbReference type="NCBI Taxonomy" id="608512"/>
    <lineage>
        <taxon>Eukaryota</taxon>
        <taxon>Viridiplantae</taxon>
        <taxon>Streptophyta</taxon>
        <taxon>Embryophyta</taxon>
        <taxon>Tracheophyta</taxon>
        <taxon>Spermatophyta</taxon>
        <taxon>Magnoliopsida</taxon>
        <taxon>eudicotyledons</taxon>
        <taxon>Gunneridae</taxon>
        <taxon>Pentapetalae</taxon>
        <taxon>asterids</taxon>
        <taxon>lamiids</taxon>
        <taxon>Lamiales</taxon>
        <taxon>Lamiaceae</taxon>
        <taxon>Nepetoideae</taxon>
        <taxon>Elsholtzieae</taxon>
        <taxon>Perilla</taxon>
    </lineage>
</organism>
<dbReference type="EMBL" id="SDAM02000105">
    <property type="protein sequence ID" value="KAH6829713.1"/>
    <property type="molecule type" value="Genomic_DNA"/>
</dbReference>
<dbReference type="PRINTS" id="PR00463">
    <property type="entry name" value="EP450I"/>
</dbReference>
<dbReference type="CDD" id="cd11072">
    <property type="entry name" value="CYP71-like"/>
    <property type="match status" value="1"/>
</dbReference>
<keyword evidence="8 13" id="KW-0560">Oxidoreductase</keyword>
<evidence type="ECO:0000256" key="5">
    <source>
        <dbReference type="ARBA" id="ARBA00022692"/>
    </source>
</evidence>
<dbReference type="AlphaFoldDB" id="A0AAD4JAT7"/>
<comment type="subcellular location">
    <subcellularLocation>
        <location evidence="2">Membrane</location>
        <topology evidence="2">Single-pass membrane protein</topology>
    </subcellularLocation>
</comment>
<dbReference type="InterPro" id="IPR001128">
    <property type="entry name" value="Cyt_P450"/>
</dbReference>
<dbReference type="InterPro" id="IPR017972">
    <property type="entry name" value="Cyt_P450_CS"/>
</dbReference>
<dbReference type="GO" id="GO:0016020">
    <property type="term" value="C:membrane"/>
    <property type="evidence" value="ECO:0007669"/>
    <property type="project" value="UniProtKB-SubCell"/>
</dbReference>
<evidence type="ECO:0000256" key="10">
    <source>
        <dbReference type="ARBA" id="ARBA00023033"/>
    </source>
</evidence>
<keyword evidence="5" id="KW-0812">Transmembrane</keyword>
<keyword evidence="9 12" id="KW-0408">Iron</keyword>
<evidence type="ECO:0000256" key="7">
    <source>
        <dbReference type="ARBA" id="ARBA00022989"/>
    </source>
</evidence>
<dbReference type="FunFam" id="1.10.630.10:FF:000043">
    <property type="entry name" value="Cytochrome P450 99A2"/>
    <property type="match status" value="1"/>
</dbReference>
<dbReference type="PANTHER" id="PTHR47955">
    <property type="entry name" value="CYTOCHROME P450 FAMILY 71 PROTEIN"/>
    <property type="match status" value="1"/>
</dbReference>
<evidence type="ECO:0000256" key="9">
    <source>
        <dbReference type="ARBA" id="ARBA00023004"/>
    </source>
</evidence>
<dbReference type="Proteomes" id="UP001190926">
    <property type="component" value="Unassembled WGS sequence"/>
</dbReference>
<dbReference type="InterPro" id="IPR036396">
    <property type="entry name" value="Cyt_P450_sf"/>
</dbReference>
<gene>
    <name evidence="14" type="ORF">C2S53_011095</name>
</gene>
<comment type="similarity">
    <text evidence="3 13">Belongs to the cytochrome P450 family.</text>
</comment>
<dbReference type="SUPFAM" id="SSF48264">
    <property type="entry name" value="Cytochrome P450"/>
    <property type="match status" value="1"/>
</dbReference>
<evidence type="ECO:0000256" key="12">
    <source>
        <dbReference type="PIRSR" id="PIRSR602401-1"/>
    </source>
</evidence>
<evidence type="ECO:0000256" key="11">
    <source>
        <dbReference type="ARBA" id="ARBA00023136"/>
    </source>
</evidence>
<evidence type="ECO:0000256" key="6">
    <source>
        <dbReference type="ARBA" id="ARBA00022723"/>
    </source>
</evidence>
<accession>A0AAD4JAT7</accession>
<dbReference type="GO" id="GO:0016705">
    <property type="term" value="F:oxidoreductase activity, acting on paired donors, with incorporation or reduction of molecular oxygen"/>
    <property type="evidence" value="ECO:0007669"/>
    <property type="project" value="InterPro"/>
</dbReference>
<dbReference type="Pfam" id="PF00067">
    <property type="entry name" value="p450"/>
    <property type="match status" value="1"/>
</dbReference>
<dbReference type="PANTHER" id="PTHR47955:SF19">
    <property type="entry name" value="CYTOCHROME P450 71A9-LIKE ISOFORM X1"/>
    <property type="match status" value="1"/>
</dbReference>
<dbReference type="PRINTS" id="PR00385">
    <property type="entry name" value="P450"/>
</dbReference>
<dbReference type="PROSITE" id="PS00086">
    <property type="entry name" value="CYTOCHROME_P450"/>
    <property type="match status" value="1"/>
</dbReference>
<feature type="binding site" description="axial binding residue" evidence="12">
    <location>
        <position position="458"/>
    </location>
    <ligand>
        <name>heme</name>
        <dbReference type="ChEBI" id="CHEBI:30413"/>
    </ligand>
    <ligandPart>
        <name>Fe</name>
        <dbReference type="ChEBI" id="CHEBI:18248"/>
    </ligandPart>
</feature>
<evidence type="ECO:0000256" key="4">
    <source>
        <dbReference type="ARBA" id="ARBA00022617"/>
    </source>
</evidence>
<reference evidence="14 15" key="1">
    <citation type="journal article" date="2021" name="Nat. Commun.">
        <title>Incipient diploidization of the medicinal plant Perilla within 10,000 years.</title>
        <authorList>
            <person name="Zhang Y."/>
            <person name="Shen Q."/>
            <person name="Leng L."/>
            <person name="Zhang D."/>
            <person name="Chen S."/>
            <person name="Shi Y."/>
            <person name="Ning Z."/>
            <person name="Chen S."/>
        </authorList>
    </citation>
    <scope>NUCLEOTIDE SEQUENCE [LARGE SCALE GENOMIC DNA]</scope>
    <source>
        <strain evidence="15">cv. PC099</strain>
    </source>
</reference>
<evidence type="ECO:0000313" key="15">
    <source>
        <dbReference type="Proteomes" id="UP001190926"/>
    </source>
</evidence>
<keyword evidence="6 12" id="KW-0479">Metal-binding</keyword>